<protein>
    <recommendedName>
        <fullName evidence="3">Transposase</fullName>
    </recommendedName>
</protein>
<reference evidence="1 2" key="1">
    <citation type="journal article" date="2023" name="Access Microbiol">
        <title>The genome of a steinernematid-associated Pseudomonas piscis bacterium encodes the biosynthesis of insect toxins.</title>
        <authorList>
            <person name="Awori R.M."/>
            <person name="Hendre P."/>
            <person name="Amugune N.O."/>
        </authorList>
    </citation>
    <scope>NUCLEOTIDE SEQUENCE [LARGE SCALE GENOMIC DNA]</scope>
    <source>
        <strain evidence="1 2">97</strain>
    </source>
</reference>
<dbReference type="Proteomes" id="UP001300348">
    <property type="component" value="Chromosome"/>
</dbReference>
<proteinExistence type="predicted"/>
<evidence type="ECO:0008006" key="3">
    <source>
        <dbReference type="Google" id="ProtNLM"/>
    </source>
</evidence>
<evidence type="ECO:0000313" key="2">
    <source>
        <dbReference type="Proteomes" id="UP001300348"/>
    </source>
</evidence>
<dbReference type="RefSeq" id="WP_282885535.1">
    <property type="nucleotide sequence ID" value="NZ_CP133479.1"/>
</dbReference>
<name>A0ABY9XIJ4_9GAMM</name>
<dbReference type="GeneID" id="88854179"/>
<sequence length="265" mass="31940">MYFPSNYHPEIICQAGWFILSYDHERPFYSEHQTTIELYGSFNRITCYYKKSGYYLDIRYEGEEYSEEIMPKGVFTATFKQFNYVKNTRHYGDCIFEEVHKKEDIVEFISLVQDFIKRVEDESNLRSHSTITHLKKNNIVTVYQYVYDQMIKKRQELRRYLLEPLNNKLPREYKPIRETYYNGSGKAKDYVEKMIIKTANERLLSQLEEMDKLRLLKNGQDMASMEWMPYEYNSIVYVPENLSLCSILKELIEEENNNGLSRFVY</sequence>
<keyword evidence="2" id="KW-1185">Reference proteome</keyword>
<dbReference type="EMBL" id="CP133647">
    <property type="protein sequence ID" value="WNH02438.1"/>
    <property type="molecule type" value="Genomic_DNA"/>
</dbReference>
<organism evidence="1 2">
    <name type="scientific">Xenorhabdus griffiniae</name>
    <dbReference type="NCBI Taxonomy" id="351672"/>
    <lineage>
        <taxon>Bacteria</taxon>
        <taxon>Pseudomonadati</taxon>
        <taxon>Pseudomonadota</taxon>
        <taxon>Gammaproteobacteria</taxon>
        <taxon>Enterobacterales</taxon>
        <taxon>Morganellaceae</taxon>
        <taxon>Xenorhabdus</taxon>
    </lineage>
</organism>
<evidence type="ECO:0000313" key="1">
    <source>
        <dbReference type="EMBL" id="WNH02438.1"/>
    </source>
</evidence>
<accession>A0ABY9XIJ4</accession>
<gene>
    <name evidence="1" type="ORF">QL112_001440</name>
</gene>